<dbReference type="Proteomes" id="UP001524478">
    <property type="component" value="Unassembled WGS sequence"/>
</dbReference>
<evidence type="ECO:0000313" key="1">
    <source>
        <dbReference type="EMBL" id="MCQ4923043.1"/>
    </source>
</evidence>
<dbReference type="SUPFAM" id="SSF51556">
    <property type="entry name" value="Metallo-dependent hydrolases"/>
    <property type="match status" value="1"/>
</dbReference>
<accession>A0ABT1S9A5</accession>
<name>A0ABT1S9A5_9FIRM</name>
<dbReference type="InterPro" id="IPR008257">
    <property type="entry name" value="Pept_M19"/>
</dbReference>
<dbReference type="PROSITE" id="PS51365">
    <property type="entry name" value="RENAL_DIPEPTIDASE_2"/>
    <property type="match status" value="1"/>
</dbReference>
<dbReference type="Pfam" id="PF01244">
    <property type="entry name" value="Peptidase_M19"/>
    <property type="match status" value="1"/>
</dbReference>
<dbReference type="Gene3D" id="3.20.20.140">
    <property type="entry name" value="Metal-dependent hydrolases"/>
    <property type="match status" value="1"/>
</dbReference>
<proteinExistence type="predicted"/>
<reference evidence="1 2" key="1">
    <citation type="submission" date="2022-06" db="EMBL/GenBank/DDBJ databases">
        <title>Isolation of gut microbiota from human fecal samples.</title>
        <authorList>
            <person name="Pamer E.G."/>
            <person name="Barat B."/>
            <person name="Waligurski E."/>
            <person name="Medina S."/>
            <person name="Paddock L."/>
            <person name="Mostad J."/>
        </authorList>
    </citation>
    <scope>NUCLEOTIDE SEQUENCE [LARGE SCALE GENOMIC DNA]</scope>
    <source>
        <strain evidence="1 2">DFI.7.95</strain>
    </source>
</reference>
<comment type="caution">
    <text evidence="1">The sequence shown here is derived from an EMBL/GenBank/DDBJ whole genome shotgun (WGS) entry which is preliminary data.</text>
</comment>
<dbReference type="RefSeq" id="WP_256311103.1">
    <property type="nucleotide sequence ID" value="NZ_JANGAC010000005.1"/>
</dbReference>
<organism evidence="1 2">
    <name type="scientific">Tissierella carlieri</name>
    <dbReference type="NCBI Taxonomy" id="689904"/>
    <lineage>
        <taxon>Bacteria</taxon>
        <taxon>Bacillati</taxon>
        <taxon>Bacillota</taxon>
        <taxon>Tissierellia</taxon>
        <taxon>Tissierellales</taxon>
        <taxon>Tissierellaceae</taxon>
        <taxon>Tissierella</taxon>
    </lineage>
</organism>
<dbReference type="CDD" id="cd01301">
    <property type="entry name" value="rDP_like"/>
    <property type="match status" value="1"/>
</dbReference>
<keyword evidence="2" id="KW-1185">Reference proteome</keyword>
<evidence type="ECO:0000313" key="2">
    <source>
        <dbReference type="Proteomes" id="UP001524478"/>
    </source>
</evidence>
<sequence length="323" mass="36617">MLFDIHGDIWTDVTVKRQMGLKNIIRDYHLERFRKGNMAGGIFVIWIDPPHDERPEERLLESIKAMSSEIWENQDILKVIYNSDDFYQTANENKLAILLGLEGLNAIGEDVESIYTLYQLGFRHTSLTWNEQNALATGARGDISRGLTILGKDAIKIMESLGIILDVSHANDKTFWDICNVTTKPFIASHSNSRALCNVPRNLTDDQIKAIGEKGGIVGINAFNEFVHPDREKRTVDYLINHIEHIANLIGIDHIALGFDFFEYIGNDTSDTFIEDPYVGTVGIEDISKGNNLVLKLQERGFSKEDIEKIGYKNFLNLMDKVL</sequence>
<protein>
    <submittedName>
        <fullName evidence="1">Dipeptidase</fullName>
    </submittedName>
</protein>
<dbReference type="InterPro" id="IPR032466">
    <property type="entry name" value="Metal_Hydrolase"/>
</dbReference>
<gene>
    <name evidence="1" type="ORF">NE686_08115</name>
</gene>
<dbReference type="PANTHER" id="PTHR10443:SF12">
    <property type="entry name" value="DIPEPTIDASE"/>
    <property type="match status" value="1"/>
</dbReference>
<dbReference type="PANTHER" id="PTHR10443">
    <property type="entry name" value="MICROSOMAL DIPEPTIDASE"/>
    <property type="match status" value="1"/>
</dbReference>
<dbReference type="EMBL" id="JANGAC010000005">
    <property type="protein sequence ID" value="MCQ4923043.1"/>
    <property type="molecule type" value="Genomic_DNA"/>
</dbReference>